<feature type="transmembrane region" description="Helical" evidence="1">
    <location>
        <begin position="47"/>
        <end position="67"/>
    </location>
</feature>
<name>A0A9W6HYF5_9ACTN</name>
<keyword evidence="1" id="KW-0812">Transmembrane</keyword>
<feature type="transmembrane region" description="Helical" evidence="1">
    <location>
        <begin position="18"/>
        <end position="40"/>
    </location>
</feature>
<reference evidence="2" key="1">
    <citation type="journal article" date="2014" name="Int. J. Syst. Evol. Microbiol.">
        <title>Complete genome sequence of Corynebacterium casei LMG S-19264T (=DSM 44701T), isolated from a smear-ripened cheese.</title>
        <authorList>
            <consortium name="US DOE Joint Genome Institute (JGI-PGF)"/>
            <person name="Walter F."/>
            <person name="Albersmeier A."/>
            <person name="Kalinowski J."/>
            <person name="Ruckert C."/>
        </authorList>
    </citation>
    <scope>NUCLEOTIDE SEQUENCE</scope>
    <source>
        <strain evidence="2">VKM Ac-2007</strain>
    </source>
</reference>
<organism evidence="2 3">
    <name type="scientific">Streptosporangium carneum</name>
    <dbReference type="NCBI Taxonomy" id="47481"/>
    <lineage>
        <taxon>Bacteria</taxon>
        <taxon>Bacillati</taxon>
        <taxon>Actinomycetota</taxon>
        <taxon>Actinomycetes</taxon>
        <taxon>Streptosporangiales</taxon>
        <taxon>Streptosporangiaceae</taxon>
        <taxon>Streptosporangium</taxon>
    </lineage>
</organism>
<evidence type="ECO:0000313" key="3">
    <source>
        <dbReference type="Proteomes" id="UP001143474"/>
    </source>
</evidence>
<keyword evidence="1" id="KW-0472">Membrane</keyword>
<dbReference type="EMBL" id="BSEV01000003">
    <property type="protein sequence ID" value="GLK08626.1"/>
    <property type="molecule type" value="Genomic_DNA"/>
</dbReference>
<sequence>MATEATDPPLGDRGFGPLIQFAGQVLASAGLLTAVLYYFGYVREKAFFGYFGVDLGSAGLSTTDYLVRSAGPLFSPLVVMVVTGVAAIIAHHVLAYLLSRANRRRRRIVWATLGAIALVLLMIGAIGLNFSSEALTDPLLSPLALGVGALLLGYAAENAWTHEAVPEQLATGLAATRTLRRTLIVSLALGAAFWATTNKAYENGTAAARAIESSLPFQSQAIVYSRDRLQISGLGVRVRELGGSKAAFTFRYSGLRLLMHTGGHWFLLPATWRRHNGETMILLPDSRTDIRVELAP</sequence>
<keyword evidence="1" id="KW-1133">Transmembrane helix</keyword>
<dbReference type="RefSeq" id="WP_271217128.1">
    <property type="nucleotide sequence ID" value="NZ_BAAAVD010000003.1"/>
</dbReference>
<protein>
    <submittedName>
        <fullName evidence="2">Uncharacterized protein</fullName>
    </submittedName>
</protein>
<gene>
    <name evidence="2" type="ORF">GCM10017600_20310</name>
</gene>
<reference evidence="2" key="2">
    <citation type="submission" date="2023-01" db="EMBL/GenBank/DDBJ databases">
        <authorList>
            <person name="Sun Q."/>
            <person name="Evtushenko L."/>
        </authorList>
    </citation>
    <scope>NUCLEOTIDE SEQUENCE</scope>
    <source>
        <strain evidence="2">VKM Ac-2007</strain>
    </source>
</reference>
<proteinExistence type="predicted"/>
<dbReference type="Proteomes" id="UP001143474">
    <property type="component" value="Unassembled WGS sequence"/>
</dbReference>
<comment type="caution">
    <text evidence="2">The sequence shown here is derived from an EMBL/GenBank/DDBJ whole genome shotgun (WGS) entry which is preliminary data.</text>
</comment>
<feature type="transmembrane region" description="Helical" evidence="1">
    <location>
        <begin position="73"/>
        <end position="96"/>
    </location>
</feature>
<evidence type="ECO:0000256" key="1">
    <source>
        <dbReference type="SAM" id="Phobius"/>
    </source>
</evidence>
<evidence type="ECO:0000313" key="2">
    <source>
        <dbReference type="EMBL" id="GLK08626.1"/>
    </source>
</evidence>
<keyword evidence="3" id="KW-1185">Reference proteome</keyword>
<dbReference type="AlphaFoldDB" id="A0A9W6HYF5"/>
<feature type="transmembrane region" description="Helical" evidence="1">
    <location>
        <begin position="108"/>
        <end position="127"/>
    </location>
</feature>
<accession>A0A9W6HYF5</accession>